<evidence type="ECO:0000313" key="5">
    <source>
        <dbReference type="Proteomes" id="UP000606274"/>
    </source>
</evidence>
<proteinExistence type="predicted"/>
<feature type="compositionally biased region" description="Low complexity" evidence="1">
    <location>
        <begin position="222"/>
        <end position="278"/>
    </location>
</feature>
<feature type="region of interest" description="Disordered" evidence="1">
    <location>
        <begin position="300"/>
        <end position="375"/>
    </location>
</feature>
<evidence type="ECO:0000256" key="1">
    <source>
        <dbReference type="SAM" id="MobiDB-lite"/>
    </source>
</evidence>
<feature type="signal peptide" evidence="3">
    <location>
        <begin position="1"/>
        <end position="23"/>
    </location>
</feature>
<gene>
    <name evidence="4" type="ORF">HF521_018988</name>
</gene>
<feature type="compositionally biased region" description="Pro residues" evidence="1">
    <location>
        <begin position="330"/>
        <end position="357"/>
    </location>
</feature>
<dbReference type="AlphaFoldDB" id="A0A8T0BQZ6"/>
<dbReference type="InterPro" id="IPR041056">
    <property type="entry name" value="DUF5585"/>
</dbReference>
<feature type="compositionally biased region" description="Low complexity" evidence="1">
    <location>
        <begin position="107"/>
        <end position="125"/>
    </location>
</feature>
<evidence type="ECO:0000256" key="2">
    <source>
        <dbReference type="SAM" id="Phobius"/>
    </source>
</evidence>
<feature type="compositionally biased region" description="Basic and acidic residues" evidence="1">
    <location>
        <begin position="211"/>
        <end position="221"/>
    </location>
</feature>
<keyword evidence="5" id="KW-1185">Reference proteome</keyword>
<keyword evidence="2" id="KW-0472">Membrane</keyword>
<evidence type="ECO:0008006" key="6">
    <source>
        <dbReference type="Google" id="ProtNLM"/>
    </source>
</evidence>
<feature type="compositionally biased region" description="Low complexity" evidence="1">
    <location>
        <begin position="133"/>
        <end position="143"/>
    </location>
</feature>
<protein>
    <recommendedName>
        <fullName evidence="6">MANSC domain-containing protein</fullName>
    </recommendedName>
</protein>
<feature type="compositionally biased region" description="Low complexity" evidence="1">
    <location>
        <begin position="300"/>
        <end position="329"/>
    </location>
</feature>
<dbReference type="OrthoDB" id="10071013at2759"/>
<feature type="compositionally biased region" description="Pro residues" evidence="1">
    <location>
        <begin position="186"/>
        <end position="195"/>
    </location>
</feature>
<keyword evidence="2" id="KW-0812">Transmembrane</keyword>
<feature type="region of interest" description="Disordered" evidence="1">
    <location>
        <begin position="171"/>
        <end position="287"/>
    </location>
</feature>
<evidence type="ECO:0000313" key="4">
    <source>
        <dbReference type="EMBL" id="KAF7707770.1"/>
    </source>
</evidence>
<comment type="caution">
    <text evidence="4">The sequence shown here is derived from an EMBL/GenBank/DDBJ whole genome shotgun (WGS) entry which is preliminary data.</text>
</comment>
<organism evidence="4 5">
    <name type="scientific">Silurus meridionalis</name>
    <name type="common">Southern catfish</name>
    <name type="synonym">Silurus soldatovi meridionalis</name>
    <dbReference type="NCBI Taxonomy" id="175797"/>
    <lineage>
        <taxon>Eukaryota</taxon>
        <taxon>Metazoa</taxon>
        <taxon>Chordata</taxon>
        <taxon>Craniata</taxon>
        <taxon>Vertebrata</taxon>
        <taxon>Euteleostomi</taxon>
        <taxon>Actinopterygii</taxon>
        <taxon>Neopterygii</taxon>
        <taxon>Teleostei</taxon>
        <taxon>Ostariophysi</taxon>
        <taxon>Siluriformes</taxon>
        <taxon>Siluridae</taxon>
        <taxon>Silurus</taxon>
    </lineage>
</organism>
<feature type="chain" id="PRO_5035779223" description="MANSC domain-containing protein" evidence="3">
    <location>
        <begin position="24"/>
        <end position="442"/>
    </location>
</feature>
<evidence type="ECO:0000256" key="3">
    <source>
        <dbReference type="SAM" id="SignalP"/>
    </source>
</evidence>
<feature type="region of interest" description="Disordered" evidence="1">
    <location>
        <begin position="87"/>
        <end position="157"/>
    </location>
</feature>
<accession>A0A8T0BQZ6</accession>
<name>A0A8T0BQZ6_SILME</name>
<dbReference type="EMBL" id="JABFDY010000005">
    <property type="protein sequence ID" value="KAF7707770.1"/>
    <property type="molecule type" value="Genomic_DNA"/>
</dbReference>
<keyword evidence="3" id="KW-0732">Signal</keyword>
<feature type="transmembrane region" description="Helical" evidence="2">
    <location>
        <begin position="395"/>
        <end position="414"/>
    </location>
</feature>
<reference evidence="4" key="1">
    <citation type="submission" date="2020-08" db="EMBL/GenBank/DDBJ databases">
        <title>Chromosome-level assembly of Southern catfish (Silurus meridionalis) provides insights into visual adaptation to the nocturnal and benthic lifestyles.</title>
        <authorList>
            <person name="Zhang Y."/>
            <person name="Wang D."/>
            <person name="Peng Z."/>
        </authorList>
    </citation>
    <scope>NUCLEOTIDE SEQUENCE</scope>
    <source>
        <strain evidence="4">SWU-2019-XX</strain>
        <tissue evidence="4">Muscle</tissue>
    </source>
</reference>
<dbReference type="Proteomes" id="UP000606274">
    <property type="component" value="Unassembled WGS sequence"/>
</dbReference>
<sequence>MIMKLHHVVQVLLWSVCVCDVSSMVKIVANQTTPNPENCIVSKCPVVPGSCNRAIFSEKDSTCIFLSCDDNTTCDLFLKELGEKLQNEEARADPPHPSSDSLESPVSPTQSAPSASLSASAAPVSHPGPPPAADSNSSDASAGRKTRTFTRSANLGQVLNKTLQHEDQNKTLYNGHQGQPSATPSAPTPTSPPLPVASVGAGNISLTVPKDQNKKVNKTDQHSTTTSITTSITTSTSLSTSTPTSLSTTTSTSLHHHPTSISTSLHHHPTSLSTTTSSAKPVLSSNSTTVTTITIATVTPTTTNTTTPTTTNKVTSLQSETQTQPTSSTPSPPPTHPPSTAPPFLPSVTPSTPPPPQTNTTTTPRVADVTSDQDKAKVQTAGGELVGHVVNTSSLIAVLIFGLLFFIVTVILFLRHAYESYKRRGYTQMDYLINGMYADSGL</sequence>
<keyword evidence="2" id="KW-1133">Transmembrane helix</keyword>
<dbReference type="Pfam" id="PF17823">
    <property type="entry name" value="DUF5585"/>
    <property type="match status" value="1"/>
</dbReference>